<dbReference type="EMBL" id="CP073100">
    <property type="protein sequence ID" value="QUE53156.1"/>
    <property type="molecule type" value="Genomic_DNA"/>
</dbReference>
<dbReference type="NCBIfam" id="TIGR02937">
    <property type="entry name" value="sigma70-ECF"/>
    <property type="match status" value="1"/>
</dbReference>
<evidence type="ECO:0000259" key="5">
    <source>
        <dbReference type="Pfam" id="PF04542"/>
    </source>
</evidence>
<dbReference type="PANTHER" id="PTHR43133">
    <property type="entry name" value="RNA POLYMERASE ECF-TYPE SIGMA FACTO"/>
    <property type="match status" value="1"/>
</dbReference>
<keyword evidence="2" id="KW-0805">Transcription regulation</keyword>
<reference evidence="7" key="1">
    <citation type="submission" date="2021-04" db="EMBL/GenBank/DDBJ databases">
        <title>Luteolibacter sp. 32A isolated from the skin of an Anderson's salamander (Ambystoma andersonii).</title>
        <authorList>
            <person name="Spergser J."/>
            <person name="Busse H.-J."/>
        </authorList>
    </citation>
    <scope>NUCLEOTIDE SEQUENCE</scope>
    <source>
        <strain evidence="7">32A</strain>
    </source>
</reference>
<evidence type="ECO:0000256" key="1">
    <source>
        <dbReference type="ARBA" id="ARBA00010641"/>
    </source>
</evidence>
<dbReference type="SUPFAM" id="SSF88946">
    <property type="entry name" value="Sigma2 domain of RNA polymerase sigma factors"/>
    <property type="match status" value="1"/>
</dbReference>
<dbReference type="InterPro" id="IPR039425">
    <property type="entry name" value="RNA_pol_sigma-70-like"/>
</dbReference>
<dbReference type="GO" id="GO:0006352">
    <property type="term" value="P:DNA-templated transcription initiation"/>
    <property type="evidence" value="ECO:0007669"/>
    <property type="project" value="InterPro"/>
</dbReference>
<dbReference type="PANTHER" id="PTHR43133:SF51">
    <property type="entry name" value="RNA POLYMERASE SIGMA FACTOR"/>
    <property type="match status" value="1"/>
</dbReference>
<name>A0A975PHD0_9BACT</name>
<dbReference type="InterPro" id="IPR036388">
    <property type="entry name" value="WH-like_DNA-bd_sf"/>
</dbReference>
<evidence type="ECO:0000256" key="4">
    <source>
        <dbReference type="ARBA" id="ARBA00023163"/>
    </source>
</evidence>
<evidence type="ECO:0000256" key="2">
    <source>
        <dbReference type="ARBA" id="ARBA00023015"/>
    </source>
</evidence>
<dbReference type="InterPro" id="IPR013249">
    <property type="entry name" value="RNA_pol_sigma70_r4_t2"/>
</dbReference>
<dbReference type="GO" id="GO:0003677">
    <property type="term" value="F:DNA binding"/>
    <property type="evidence" value="ECO:0007669"/>
    <property type="project" value="InterPro"/>
</dbReference>
<dbReference type="Pfam" id="PF04542">
    <property type="entry name" value="Sigma70_r2"/>
    <property type="match status" value="1"/>
</dbReference>
<feature type="domain" description="RNA polymerase sigma factor 70 region 4 type 2" evidence="6">
    <location>
        <begin position="116"/>
        <end position="163"/>
    </location>
</feature>
<dbReference type="InterPro" id="IPR007627">
    <property type="entry name" value="RNA_pol_sigma70_r2"/>
</dbReference>
<dbReference type="GO" id="GO:0016987">
    <property type="term" value="F:sigma factor activity"/>
    <property type="evidence" value="ECO:0007669"/>
    <property type="project" value="UniProtKB-KW"/>
</dbReference>
<dbReference type="AlphaFoldDB" id="A0A975PHD0"/>
<dbReference type="Pfam" id="PF08281">
    <property type="entry name" value="Sigma70_r4_2"/>
    <property type="match status" value="1"/>
</dbReference>
<protein>
    <submittedName>
        <fullName evidence="7">Sigma-70 family RNA polymerase sigma factor</fullName>
    </submittedName>
</protein>
<dbReference type="InterPro" id="IPR013325">
    <property type="entry name" value="RNA_pol_sigma_r2"/>
</dbReference>
<dbReference type="Gene3D" id="1.10.1740.10">
    <property type="match status" value="1"/>
</dbReference>
<keyword evidence="3" id="KW-0731">Sigma factor</keyword>
<keyword evidence="4" id="KW-0804">Transcription</keyword>
<organism evidence="7 8">
    <name type="scientific">Luteolibacter ambystomatis</name>
    <dbReference type="NCBI Taxonomy" id="2824561"/>
    <lineage>
        <taxon>Bacteria</taxon>
        <taxon>Pseudomonadati</taxon>
        <taxon>Verrucomicrobiota</taxon>
        <taxon>Verrucomicrobiia</taxon>
        <taxon>Verrucomicrobiales</taxon>
        <taxon>Verrucomicrobiaceae</taxon>
        <taxon>Luteolibacter</taxon>
    </lineage>
</organism>
<keyword evidence="8" id="KW-1185">Reference proteome</keyword>
<accession>A0A975PHD0</accession>
<dbReference type="InterPro" id="IPR013324">
    <property type="entry name" value="RNA_pol_sigma_r3/r4-like"/>
</dbReference>
<evidence type="ECO:0000313" key="8">
    <source>
        <dbReference type="Proteomes" id="UP000676169"/>
    </source>
</evidence>
<dbReference type="RefSeq" id="WP_211634500.1">
    <property type="nucleotide sequence ID" value="NZ_CP073100.1"/>
</dbReference>
<evidence type="ECO:0000259" key="6">
    <source>
        <dbReference type="Pfam" id="PF08281"/>
    </source>
</evidence>
<evidence type="ECO:0000313" key="7">
    <source>
        <dbReference type="EMBL" id="QUE53156.1"/>
    </source>
</evidence>
<dbReference type="KEGG" id="lamb:KBB96_09710"/>
<dbReference type="Proteomes" id="UP000676169">
    <property type="component" value="Chromosome"/>
</dbReference>
<gene>
    <name evidence="7" type="ORF">KBB96_09710</name>
</gene>
<feature type="domain" description="RNA polymerase sigma-70 region 2" evidence="5">
    <location>
        <begin position="27"/>
        <end position="85"/>
    </location>
</feature>
<dbReference type="InterPro" id="IPR014284">
    <property type="entry name" value="RNA_pol_sigma-70_dom"/>
</dbReference>
<sequence length="181" mass="21044">MNPHPSPPDPAKALRIQQMFVMEISNLRGFLWTLVPDRHRLDDVIQETFLTVTRKADTFEEGTNFRAWVFTIGRHKALQSLRERRHEGYLAPEVLEAITEDREPPDGHFDERAAHLRDCIAKLPGNARQMISLRYTHRKSLAEIADVLSFRPASVKVMLSRFRSLLRNCIERKLRQIPNPP</sequence>
<dbReference type="SUPFAM" id="SSF88659">
    <property type="entry name" value="Sigma3 and sigma4 domains of RNA polymerase sigma factors"/>
    <property type="match status" value="1"/>
</dbReference>
<evidence type="ECO:0000256" key="3">
    <source>
        <dbReference type="ARBA" id="ARBA00023082"/>
    </source>
</evidence>
<proteinExistence type="inferred from homology"/>
<comment type="similarity">
    <text evidence="1">Belongs to the sigma-70 factor family. ECF subfamily.</text>
</comment>
<dbReference type="Gene3D" id="1.10.10.10">
    <property type="entry name" value="Winged helix-like DNA-binding domain superfamily/Winged helix DNA-binding domain"/>
    <property type="match status" value="1"/>
</dbReference>